<name>A0ABP9QWH3_9PSEU</name>
<dbReference type="Pfam" id="PF23822">
    <property type="entry name" value="DUF7192"/>
    <property type="match status" value="1"/>
</dbReference>
<dbReference type="RefSeq" id="WP_185066063.1">
    <property type="nucleotide sequence ID" value="NZ_BAABJP010000041.1"/>
</dbReference>
<dbReference type="Proteomes" id="UP001428817">
    <property type="component" value="Unassembled WGS sequence"/>
</dbReference>
<comment type="caution">
    <text evidence="2">The sequence shown here is derived from an EMBL/GenBank/DDBJ whole genome shotgun (WGS) entry which is preliminary data.</text>
</comment>
<organism evidence="2 3">
    <name type="scientific">Pseudonocardia eucalypti</name>
    <dbReference type="NCBI Taxonomy" id="648755"/>
    <lineage>
        <taxon>Bacteria</taxon>
        <taxon>Bacillati</taxon>
        <taxon>Actinomycetota</taxon>
        <taxon>Actinomycetes</taxon>
        <taxon>Pseudonocardiales</taxon>
        <taxon>Pseudonocardiaceae</taxon>
        <taxon>Pseudonocardia</taxon>
    </lineage>
</organism>
<accession>A0ABP9QWH3</accession>
<gene>
    <name evidence="2" type="ORF">GCM10023321_63270</name>
</gene>
<evidence type="ECO:0000313" key="2">
    <source>
        <dbReference type="EMBL" id="GAA5168748.1"/>
    </source>
</evidence>
<evidence type="ECO:0000259" key="1">
    <source>
        <dbReference type="Pfam" id="PF23822"/>
    </source>
</evidence>
<sequence>MSALVSGAHSLPPLRDWADFLVAARAPDSIDNGAGRHGRTAWAGASWGRALDLATGGWFEILPELEAEVSQLRARVGRLLRVSALRPSWDVTGGEVDIGAYLAGVPECMIDAAPEPMSTQGRVVTFLIPAGYSADTPHHAVRNRGLALAALCCTVLATGHSVDIWSGFASWIGPRRHAAVAKVISAGEPLDLGRLIFATAHPAMLRRLWLSVWDSAEAPLAARMKRANYGSPSCACGPDDLPDQTTKPYVVPYLKAHDPQWRSLDTAVTWCLSTATELGLLTNPR</sequence>
<dbReference type="EMBL" id="BAABJP010000041">
    <property type="protein sequence ID" value="GAA5168748.1"/>
    <property type="molecule type" value="Genomic_DNA"/>
</dbReference>
<dbReference type="InterPro" id="IPR055616">
    <property type="entry name" value="DUF7192"/>
</dbReference>
<keyword evidence="3" id="KW-1185">Reference proteome</keyword>
<reference evidence="3" key="1">
    <citation type="journal article" date="2019" name="Int. J. Syst. Evol. Microbiol.">
        <title>The Global Catalogue of Microorganisms (GCM) 10K type strain sequencing project: providing services to taxonomists for standard genome sequencing and annotation.</title>
        <authorList>
            <consortium name="The Broad Institute Genomics Platform"/>
            <consortium name="The Broad Institute Genome Sequencing Center for Infectious Disease"/>
            <person name="Wu L."/>
            <person name="Ma J."/>
        </authorList>
    </citation>
    <scope>NUCLEOTIDE SEQUENCE [LARGE SCALE GENOMIC DNA]</scope>
    <source>
        <strain evidence="3">JCM 18303</strain>
    </source>
</reference>
<proteinExistence type="predicted"/>
<protein>
    <submittedName>
        <fullName evidence="2">Phage protein</fullName>
    </submittedName>
</protein>
<evidence type="ECO:0000313" key="3">
    <source>
        <dbReference type="Proteomes" id="UP001428817"/>
    </source>
</evidence>
<feature type="domain" description="DUF7192" evidence="1">
    <location>
        <begin position="19"/>
        <end position="233"/>
    </location>
</feature>